<dbReference type="InterPro" id="IPR038444">
    <property type="entry name" value="DUF465_sf"/>
</dbReference>
<evidence type="ECO:0000313" key="2">
    <source>
        <dbReference type="Proteomes" id="UP001139353"/>
    </source>
</evidence>
<sequence length="67" mass="7655">MNESLHSPQRHLIELRMAHADLDQLIDAAGEQATIDELALKRLKKRRLMLRDQISLLEAELDPPSKA</sequence>
<dbReference type="RefSeq" id="WP_275682636.1">
    <property type="nucleotide sequence ID" value="NZ_JAJLJH010000002.1"/>
</dbReference>
<dbReference type="EMBL" id="JAJLJH010000002">
    <property type="protein sequence ID" value="MCK9686619.1"/>
    <property type="molecule type" value="Genomic_DNA"/>
</dbReference>
<dbReference type="InterPro" id="IPR007420">
    <property type="entry name" value="DUF465"/>
</dbReference>
<proteinExistence type="predicted"/>
<protein>
    <submittedName>
        <fullName evidence="1">YdcH family protein</fullName>
    </submittedName>
</protein>
<reference evidence="1" key="1">
    <citation type="submission" date="2021-11" db="EMBL/GenBank/DDBJ databases">
        <title>BS-T2-15 a new species belonging to the Comamonadaceae family isolated from the soil of a French oak forest.</title>
        <authorList>
            <person name="Mieszkin S."/>
            <person name="Alain K."/>
        </authorList>
    </citation>
    <scope>NUCLEOTIDE SEQUENCE</scope>
    <source>
        <strain evidence="1">BS-T2-15</strain>
    </source>
</reference>
<organism evidence="1 2">
    <name type="scientific">Scleromatobacter humisilvae</name>
    <dbReference type="NCBI Taxonomy" id="2897159"/>
    <lineage>
        <taxon>Bacteria</taxon>
        <taxon>Pseudomonadati</taxon>
        <taxon>Pseudomonadota</taxon>
        <taxon>Betaproteobacteria</taxon>
        <taxon>Burkholderiales</taxon>
        <taxon>Sphaerotilaceae</taxon>
        <taxon>Scleromatobacter</taxon>
    </lineage>
</organism>
<dbReference type="Gene3D" id="6.10.280.50">
    <property type="match status" value="1"/>
</dbReference>
<dbReference type="AlphaFoldDB" id="A0A9X1YHK3"/>
<dbReference type="Pfam" id="PF04325">
    <property type="entry name" value="DUF465"/>
    <property type="match status" value="1"/>
</dbReference>
<comment type="caution">
    <text evidence="1">The sequence shown here is derived from an EMBL/GenBank/DDBJ whole genome shotgun (WGS) entry which is preliminary data.</text>
</comment>
<dbReference type="Proteomes" id="UP001139353">
    <property type="component" value="Unassembled WGS sequence"/>
</dbReference>
<accession>A0A9X1YHK3</accession>
<gene>
    <name evidence="1" type="ORF">LPC04_12960</name>
</gene>
<name>A0A9X1YHK3_9BURK</name>
<evidence type="ECO:0000313" key="1">
    <source>
        <dbReference type="EMBL" id="MCK9686619.1"/>
    </source>
</evidence>
<keyword evidence="2" id="KW-1185">Reference proteome</keyword>